<dbReference type="GO" id="GO:0005886">
    <property type="term" value="C:plasma membrane"/>
    <property type="evidence" value="ECO:0007669"/>
    <property type="project" value="TreeGrafter"/>
</dbReference>
<dbReference type="Proteomes" id="UP000714275">
    <property type="component" value="Unassembled WGS sequence"/>
</dbReference>
<dbReference type="OrthoDB" id="377733at2759"/>
<evidence type="ECO:0000313" key="2">
    <source>
        <dbReference type="Proteomes" id="UP000714275"/>
    </source>
</evidence>
<dbReference type="InterPro" id="IPR036412">
    <property type="entry name" value="HAD-like_sf"/>
</dbReference>
<comment type="caution">
    <text evidence="1">The sequence shown here is derived from an EMBL/GenBank/DDBJ whole genome shotgun (WGS) entry which is preliminary data.</text>
</comment>
<proteinExistence type="predicted"/>
<gene>
    <name evidence="1" type="ORF">EV702DRAFT_1249632</name>
</gene>
<dbReference type="GO" id="GO:0032456">
    <property type="term" value="P:endocytic recycling"/>
    <property type="evidence" value="ECO:0007669"/>
    <property type="project" value="TreeGrafter"/>
</dbReference>
<dbReference type="SUPFAM" id="SSF56784">
    <property type="entry name" value="HAD-like"/>
    <property type="match status" value="1"/>
</dbReference>
<name>A0A9P7CYX8_9AGAM</name>
<dbReference type="GO" id="GO:0006892">
    <property type="term" value="P:post-Golgi vesicle-mediated transport"/>
    <property type="evidence" value="ECO:0007669"/>
    <property type="project" value="TreeGrafter"/>
</dbReference>
<dbReference type="AlphaFoldDB" id="A0A9P7CYX8"/>
<keyword evidence="2" id="KW-1185">Reference proteome</keyword>
<dbReference type="EMBL" id="JABBWD010000066">
    <property type="protein sequence ID" value="KAG1770313.1"/>
    <property type="molecule type" value="Genomic_DNA"/>
</dbReference>
<dbReference type="PANTHER" id="PTHR24092">
    <property type="entry name" value="PROBABLE PHOSPHOLIPID-TRANSPORTING ATPASE"/>
    <property type="match status" value="1"/>
</dbReference>
<dbReference type="GO" id="GO:0005802">
    <property type="term" value="C:trans-Golgi network"/>
    <property type="evidence" value="ECO:0007669"/>
    <property type="project" value="TreeGrafter"/>
</dbReference>
<dbReference type="PANTHER" id="PTHR24092:SF150">
    <property type="entry name" value="PHOSPHOLIPID-TRANSPORTING ATPASE"/>
    <property type="match status" value="1"/>
</dbReference>
<dbReference type="GO" id="GO:0045332">
    <property type="term" value="P:phospholipid translocation"/>
    <property type="evidence" value="ECO:0007669"/>
    <property type="project" value="TreeGrafter"/>
</dbReference>
<evidence type="ECO:0000313" key="1">
    <source>
        <dbReference type="EMBL" id="KAG1770313.1"/>
    </source>
</evidence>
<accession>A0A9P7CYX8</accession>
<dbReference type="GO" id="GO:0140326">
    <property type="term" value="F:ATPase-coupled intramembrane lipid transporter activity"/>
    <property type="evidence" value="ECO:0007669"/>
    <property type="project" value="TreeGrafter"/>
</dbReference>
<dbReference type="Gene3D" id="3.40.1110.10">
    <property type="entry name" value="Calcium-transporting ATPase, cytoplasmic domain N"/>
    <property type="match status" value="1"/>
</dbReference>
<sequence>MPMRREVAREFLALLAVCHMVIPEVRDGKIHYQASSPDEAALVAGVEMLGYQFHTHKPHSVFLSINNTPAKYEILNVCEFNSTTVRSSFSARVQTLSFSSILLRTQAYTEKTLIHLKHLKSILLAIGDGANNMSMIQAAHVGMGISGVEVHDHQPMTRTTDSAGSWRVELSETVEAHPLCIYLFLSI</sequence>
<organism evidence="1 2">
    <name type="scientific">Suillus placidus</name>
    <dbReference type="NCBI Taxonomy" id="48579"/>
    <lineage>
        <taxon>Eukaryota</taxon>
        <taxon>Fungi</taxon>
        <taxon>Dikarya</taxon>
        <taxon>Basidiomycota</taxon>
        <taxon>Agaricomycotina</taxon>
        <taxon>Agaricomycetes</taxon>
        <taxon>Agaricomycetidae</taxon>
        <taxon>Boletales</taxon>
        <taxon>Suillineae</taxon>
        <taxon>Suillaceae</taxon>
        <taxon>Suillus</taxon>
    </lineage>
</organism>
<dbReference type="GO" id="GO:0000166">
    <property type="term" value="F:nucleotide binding"/>
    <property type="evidence" value="ECO:0007669"/>
    <property type="project" value="InterPro"/>
</dbReference>
<dbReference type="InterPro" id="IPR023299">
    <property type="entry name" value="ATPase_P-typ_cyto_dom_N"/>
</dbReference>
<protein>
    <submittedName>
        <fullName evidence="1">Uncharacterized protein</fullName>
    </submittedName>
</protein>
<reference evidence="1" key="1">
    <citation type="journal article" date="2020" name="New Phytol.">
        <title>Comparative genomics reveals dynamic genome evolution in host specialist ectomycorrhizal fungi.</title>
        <authorList>
            <person name="Lofgren L.A."/>
            <person name="Nguyen N.H."/>
            <person name="Vilgalys R."/>
            <person name="Ruytinx J."/>
            <person name="Liao H.L."/>
            <person name="Branco S."/>
            <person name="Kuo A."/>
            <person name="LaButti K."/>
            <person name="Lipzen A."/>
            <person name="Andreopoulos W."/>
            <person name="Pangilinan J."/>
            <person name="Riley R."/>
            <person name="Hundley H."/>
            <person name="Na H."/>
            <person name="Barry K."/>
            <person name="Grigoriev I.V."/>
            <person name="Stajich J.E."/>
            <person name="Kennedy P.G."/>
        </authorList>
    </citation>
    <scope>NUCLEOTIDE SEQUENCE</scope>
    <source>
        <strain evidence="1">DOB743</strain>
    </source>
</reference>